<dbReference type="GO" id="GO:0004644">
    <property type="term" value="F:phosphoribosylglycinamide formyltransferase activity"/>
    <property type="evidence" value="ECO:0007669"/>
    <property type="project" value="UniProtKB-EC"/>
</dbReference>
<keyword evidence="11" id="KW-1185">Reference proteome</keyword>
<evidence type="ECO:0000256" key="8">
    <source>
        <dbReference type="ARBA" id="ARBA00041682"/>
    </source>
</evidence>
<evidence type="ECO:0000256" key="1">
    <source>
        <dbReference type="ARBA" id="ARBA00005054"/>
    </source>
</evidence>
<evidence type="ECO:0000256" key="6">
    <source>
        <dbReference type="ARBA" id="ARBA00038440"/>
    </source>
</evidence>
<proteinExistence type="inferred from homology"/>
<organism evidence="10 11">
    <name type="scientific">Gigaspora margarita</name>
    <dbReference type="NCBI Taxonomy" id="4874"/>
    <lineage>
        <taxon>Eukaryota</taxon>
        <taxon>Fungi</taxon>
        <taxon>Fungi incertae sedis</taxon>
        <taxon>Mucoromycota</taxon>
        <taxon>Glomeromycotina</taxon>
        <taxon>Glomeromycetes</taxon>
        <taxon>Diversisporales</taxon>
        <taxon>Gigasporaceae</taxon>
        <taxon>Gigaspora</taxon>
    </lineage>
</organism>
<dbReference type="GO" id="GO:0005737">
    <property type="term" value="C:cytoplasm"/>
    <property type="evidence" value="ECO:0007669"/>
    <property type="project" value="TreeGrafter"/>
</dbReference>
<comment type="pathway">
    <text evidence="1">Purine metabolism; IMP biosynthesis via de novo pathway; N(2)-formyl-N(1)-(5-phospho-D-ribosyl)glycinamide from N(1)-(5-phospho-D-ribosyl)glycinamide (10-formyl THF route): step 1/1.</text>
</comment>
<dbReference type="PANTHER" id="PTHR43369:SF2">
    <property type="entry name" value="PHOSPHORIBOSYLGLYCINAMIDE FORMYLTRANSFERASE"/>
    <property type="match status" value="1"/>
</dbReference>
<comment type="similarity">
    <text evidence="6">Belongs to the GART family.</text>
</comment>
<evidence type="ECO:0000256" key="4">
    <source>
        <dbReference type="ARBA" id="ARBA00022679"/>
    </source>
</evidence>
<evidence type="ECO:0000313" key="11">
    <source>
        <dbReference type="Proteomes" id="UP000439903"/>
    </source>
</evidence>
<evidence type="ECO:0000256" key="2">
    <source>
        <dbReference type="ARBA" id="ARBA00012254"/>
    </source>
</evidence>
<dbReference type="PANTHER" id="PTHR43369">
    <property type="entry name" value="PHOSPHORIBOSYLGLYCINAMIDE FORMYLTRANSFERASE"/>
    <property type="match status" value="1"/>
</dbReference>
<dbReference type="EC" id="2.1.2.2" evidence="2"/>
<evidence type="ECO:0000256" key="3">
    <source>
        <dbReference type="ARBA" id="ARBA00022076"/>
    </source>
</evidence>
<dbReference type="Pfam" id="PF00551">
    <property type="entry name" value="Formyl_trans_N"/>
    <property type="match status" value="1"/>
</dbReference>
<dbReference type="CDD" id="cd08645">
    <property type="entry name" value="FMT_core_GART"/>
    <property type="match status" value="1"/>
</dbReference>
<dbReference type="AlphaFoldDB" id="A0A8H3X7U8"/>
<dbReference type="NCBIfam" id="TIGR00639">
    <property type="entry name" value="PurN"/>
    <property type="match status" value="1"/>
</dbReference>
<keyword evidence="5" id="KW-0658">Purine biosynthesis</keyword>
<keyword evidence="4 10" id="KW-0808">Transferase</keyword>
<name>A0A8H3X7U8_GIGMA</name>
<dbReference type="HAMAP" id="MF_01930">
    <property type="entry name" value="PurN"/>
    <property type="match status" value="1"/>
</dbReference>
<dbReference type="InterPro" id="IPR004607">
    <property type="entry name" value="GART"/>
</dbReference>
<dbReference type="Gene3D" id="3.40.50.170">
    <property type="entry name" value="Formyl transferase, N-terminal domain"/>
    <property type="match status" value="1"/>
</dbReference>
<dbReference type="EMBL" id="WTPW01001672">
    <property type="protein sequence ID" value="KAF0421475.1"/>
    <property type="molecule type" value="Genomic_DNA"/>
</dbReference>
<comment type="catalytic activity">
    <reaction evidence="9">
        <text>N(1)-(5-phospho-beta-D-ribosyl)glycinamide + (6R)-10-formyltetrahydrofolate = N(2)-formyl-N(1)-(5-phospho-beta-D-ribosyl)glycinamide + (6S)-5,6,7,8-tetrahydrofolate + H(+)</text>
        <dbReference type="Rhea" id="RHEA:15053"/>
        <dbReference type="ChEBI" id="CHEBI:15378"/>
        <dbReference type="ChEBI" id="CHEBI:57453"/>
        <dbReference type="ChEBI" id="CHEBI:143788"/>
        <dbReference type="ChEBI" id="CHEBI:147286"/>
        <dbReference type="ChEBI" id="CHEBI:195366"/>
        <dbReference type="EC" id="2.1.2.2"/>
    </reaction>
</comment>
<evidence type="ECO:0000256" key="9">
    <source>
        <dbReference type="ARBA" id="ARBA00047664"/>
    </source>
</evidence>
<dbReference type="OrthoDB" id="5575075at2759"/>
<accession>A0A8H3X7U8</accession>
<dbReference type="Proteomes" id="UP000439903">
    <property type="component" value="Unassembled WGS sequence"/>
</dbReference>
<gene>
    <name evidence="10" type="ORF">F8M41_006767</name>
</gene>
<dbReference type="GO" id="GO:0006189">
    <property type="term" value="P:'de novo' IMP biosynthetic process"/>
    <property type="evidence" value="ECO:0007669"/>
    <property type="project" value="InterPro"/>
</dbReference>
<dbReference type="FunFam" id="3.40.50.170:FF:000009">
    <property type="entry name" value="Phosphoribosylglycinamide formyltransferase (Eurofung)"/>
    <property type="match status" value="1"/>
</dbReference>
<comment type="caution">
    <text evidence="10">The sequence shown here is derived from an EMBL/GenBank/DDBJ whole genome shotgun (WGS) entry which is preliminary data.</text>
</comment>
<dbReference type="InterPro" id="IPR036477">
    <property type="entry name" value="Formyl_transf_N_sf"/>
</dbReference>
<protein>
    <recommendedName>
        <fullName evidence="3">Phosphoribosylglycinamide formyltransferase</fullName>
        <ecNumber evidence="2">2.1.2.2</ecNumber>
    </recommendedName>
    <alternativeName>
        <fullName evidence="8">5'-phosphoribosylglycinamide transformylase</fullName>
    </alternativeName>
    <alternativeName>
        <fullName evidence="7">GAR transformylase</fullName>
    </alternativeName>
</protein>
<sequence>MLRRIIVFISGNGSNLQAIIDAIQSGTLECKIDLVVSNKKTAYGLTRAEKAGIPTLVFPLKPYQDAGKTRIEYDIDLANKVKEYNPDLIVLAGWMLILSKEFINHFNDNIINLHPALPGQFDGVNSIQRAYEAFKRGEITKTGVMVHKVIPEVDKGEPLIIEEVPILESDTLETLEERIHSVEHKAIVQGIKKFLKI</sequence>
<evidence type="ECO:0000256" key="5">
    <source>
        <dbReference type="ARBA" id="ARBA00022755"/>
    </source>
</evidence>
<reference evidence="10 11" key="1">
    <citation type="journal article" date="2019" name="Environ. Microbiol.">
        <title>At the nexus of three kingdoms: the genome of the mycorrhizal fungus Gigaspora margarita provides insights into plant, endobacterial and fungal interactions.</title>
        <authorList>
            <person name="Venice F."/>
            <person name="Ghignone S."/>
            <person name="Salvioli di Fossalunga A."/>
            <person name="Amselem J."/>
            <person name="Novero M."/>
            <person name="Xianan X."/>
            <person name="Sedzielewska Toro K."/>
            <person name="Morin E."/>
            <person name="Lipzen A."/>
            <person name="Grigoriev I.V."/>
            <person name="Henrissat B."/>
            <person name="Martin F.M."/>
            <person name="Bonfante P."/>
        </authorList>
    </citation>
    <scope>NUCLEOTIDE SEQUENCE [LARGE SCALE GENOMIC DNA]</scope>
    <source>
        <strain evidence="10 11">BEG34</strain>
    </source>
</reference>
<evidence type="ECO:0000256" key="7">
    <source>
        <dbReference type="ARBA" id="ARBA00041324"/>
    </source>
</evidence>
<dbReference type="SUPFAM" id="SSF53328">
    <property type="entry name" value="Formyltransferase"/>
    <property type="match status" value="1"/>
</dbReference>
<evidence type="ECO:0000313" key="10">
    <source>
        <dbReference type="EMBL" id="KAF0421475.1"/>
    </source>
</evidence>
<dbReference type="InterPro" id="IPR002376">
    <property type="entry name" value="Formyl_transf_N"/>
</dbReference>